<dbReference type="Pfam" id="PF11957">
    <property type="entry name" value="efThoc1"/>
    <property type="match status" value="1"/>
</dbReference>
<keyword evidence="3" id="KW-1185">Reference proteome</keyword>
<dbReference type="STRING" id="1231657.A0A1Y1YY12"/>
<dbReference type="PANTHER" id="PTHR13265:SF0">
    <property type="entry name" value="HPR1"/>
    <property type="match status" value="1"/>
</dbReference>
<dbReference type="PANTHER" id="PTHR13265">
    <property type="entry name" value="THO COMPLEX SUBUNIT 1"/>
    <property type="match status" value="1"/>
</dbReference>
<dbReference type="InterPro" id="IPR021861">
    <property type="entry name" value="THO_THOC1"/>
</dbReference>
<dbReference type="Proteomes" id="UP000193144">
    <property type="component" value="Unassembled WGS sequence"/>
</dbReference>
<gene>
    <name evidence="2" type="ORF">BCR34DRAFT_492793</name>
</gene>
<sequence length="620" mass="70197">MTAPNAALVAGVVVQLEDLLQRAKTIKRSTSIDPPLQVSRLVANNEPLLGPVLGIKDHHVPPEGAAKHVFYSILASSSLDDPSFVSIWNLLDILQYCGDRDECSPSLLMLLVEELLDDRDLDGCKIVFNYLESRREAIIARYNRNKDLVILRACNELLRRLSRADDAVFCGRVYVFLFQSFPLGDRSSVNLRGMFHVENVTTFEQYLRNPDGDDEDMQVNEDLSVKDVSAASKPDEKDGRPTIVKPTDPEPTTMDINELYPHFWSMQGSFSNPPSLFEGDNFKKFREDLEATLAKFKEVPKVIQTGDAENKRGTKRRLEDDSDELASTFNPKYLTSRDLFKLELSDLAFQRHILVQALILLDFLFSLTEKAKKKEYYQNAQKAMQYSYTLRDEDAEWALGIKNSIANYLQDGPDGKFYYRMVDTVLSRDKNWVRWKMENCQPFTRDRVLAPNITLAKTRAATVGVKAKKIADPHPIDGNLRFLSNTDDEKGLKQLKQLKQAQRLGVPSTEGYGSSGQSNGMQLGEGTSEEEKRNREEPTTSNTWRGLRMVSRSRLSLFDRQDDGKHLERLFQPASSIDEAAENAPTGPESRDTVPPEQHQSVEEQRADQRSQVTTSTAAE</sequence>
<comment type="caution">
    <text evidence="2">The sequence shown here is derived from an EMBL/GenBank/DDBJ whole genome shotgun (WGS) entry which is preliminary data.</text>
</comment>
<feature type="compositionally biased region" description="Basic and acidic residues" evidence="1">
    <location>
        <begin position="589"/>
        <end position="609"/>
    </location>
</feature>
<name>A0A1Y1YY12_9PLEO</name>
<feature type="compositionally biased region" description="Polar residues" evidence="1">
    <location>
        <begin position="610"/>
        <end position="620"/>
    </location>
</feature>
<organism evidence="2 3">
    <name type="scientific">Clohesyomyces aquaticus</name>
    <dbReference type="NCBI Taxonomy" id="1231657"/>
    <lineage>
        <taxon>Eukaryota</taxon>
        <taxon>Fungi</taxon>
        <taxon>Dikarya</taxon>
        <taxon>Ascomycota</taxon>
        <taxon>Pezizomycotina</taxon>
        <taxon>Dothideomycetes</taxon>
        <taxon>Pleosporomycetidae</taxon>
        <taxon>Pleosporales</taxon>
        <taxon>Lindgomycetaceae</taxon>
        <taxon>Clohesyomyces</taxon>
    </lineage>
</organism>
<dbReference type="OrthoDB" id="10257415at2759"/>
<protein>
    <submittedName>
        <fullName evidence="2">Nuclear matrix protein</fullName>
    </submittedName>
</protein>
<evidence type="ECO:0000313" key="2">
    <source>
        <dbReference type="EMBL" id="ORY02928.1"/>
    </source>
</evidence>
<reference evidence="2 3" key="1">
    <citation type="submission" date="2016-07" db="EMBL/GenBank/DDBJ databases">
        <title>Pervasive Adenine N6-methylation of Active Genes in Fungi.</title>
        <authorList>
            <consortium name="DOE Joint Genome Institute"/>
            <person name="Mondo S.J."/>
            <person name="Dannebaum R.O."/>
            <person name="Kuo R.C."/>
            <person name="Labutti K."/>
            <person name="Haridas S."/>
            <person name="Kuo A."/>
            <person name="Salamov A."/>
            <person name="Ahrendt S.R."/>
            <person name="Lipzen A."/>
            <person name="Sullivan W."/>
            <person name="Andreopoulos W.B."/>
            <person name="Clum A."/>
            <person name="Lindquist E."/>
            <person name="Daum C."/>
            <person name="Ramamoorthy G.K."/>
            <person name="Gryganskyi A."/>
            <person name="Culley D."/>
            <person name="Magnuson J.K."/>
            <person name="James T.Y."/>
            <person name="O'Malley M.A."/>
            <person name="Stajich J.E."/>
            <person name="Spatafora J.W."/>
            <person name="Visel A."/>
            <person name="Grigoriev I.V."/>
        </authorList>
    </citation>
    <scope>NUCLEOTIDE SEQUENCE [LARGE SCALE GENOMIC DNA]</scope>
    <source>
        <strain evidence="2 3">CBS 115471</strain>
    </source>
</reference>
<dbReference type="GO" id="GO:0000445">
    <property type="term" value="C:THO complex part of transcription export complex"/>
    <property type="evidence" value="ECO:0007669"/>
    <property type="project" value="TreeGrafter"/>
</dbReference>
<feature type="region of interest" description="Disordered" evidence="1">
    <location>
        <begin position="226"/>
        <end position="252"/>
    </location>
</feature>
<proteinExistence type="predicted"/>
<dbReference type="EMBL" id="MCFA01000152">
    <property type="protein sequence ID" value="ORY02928.1"/>
    <property type="molecule type" value="Genomic_DNA"/>
</dbReference>
<feature type="region of interest" description="Disordered" evidence="1">
    <location>
        <begin position="498"/>
        <end position="547"/>
    </location>
</feature>
<feature type="region of interest" description="Disordered" evidence="1">
    <location>
        <begin position="567"/>
        <end position="620"/>
    </location>
</feature>
<dbReference type="AlphaFoldDB" id="A0A1Y1YY12"/>
<feature type="compositionally biased region" description="Basic and acidic residues" evidence="1">
    <location>
        <begin position="529"/>
        <end position="538"/>
    </location>
</feature>
<accession>A0A1Y1YY12</accession>
<evidence type="ECO:0000256" key="1">
    <source>
        <dbReference type="SAM" id="MobiDB-lite"/>
    </source>
</evidence>
<feature type="compositionally biased region" description="Polar residues" evidence="1">
    <location>
        <begin position="511"/>
        <end position="521"/>
    </location>
</feature>
<evidence type="ECO:0000313" key="3">
    <source>
        <dbReference type="Proteomes" id="UP000193144"/>
    </source>
</evidence>
<dbReference type="GO" id="GO:0006406">
    <property type="term" value="P:mRNA export from nucleus"/>
    <property type="evidence" value="ECO:0007669"/>
    <property type="project" value="TreeGrafter"/>
</dbReference>